<evidence type="ECO:0000313" key="2">
    <source>
        <dbReference type="EMBL" id="KAF2431047.1"/>
    </source>
</evidence>
<feature type="region of interest" description="Disordered" evidence="1">
    <location>
        <begin position="1"/>
        <end position="75"/>
    </location>
</feature>
<sequence>MDAVNNSVACLSAGDDSAREFAADLNPKRKRKRGGEPASRRKNAQKRRATQKYGSDTETTHPVATTLKSPPKKPEPTYFGRAVAWLQNKRHANSKKPAKPIQSIFDLPPEVRDTVYLHYFQDTIQKVAFARTCYAKVDIYGDSTVVVEYKYEHYDNLLRCNNSLTSEAGKILVENILFEFRFQSQLEWFLKWLKRYSIPASSVRKLKLPELYCWTISDVGYRLFQTVGATWNKLGMNTLINVRELDIKVPLFYLPRKVYDKVCNSLTRVLDETERILFLWFSMPIMDTVLNFVRGMKNLKLLRLVRVLAPEVVAPFEHVYVPERVLSWWCRALLGLHVRVEVVDRETPKRYWLCEE</sequence>
<feature type="compositionally biased region" description="Polar residues" evidence="1">
    <location>
        <begin position="52"/>
        <end position="68"/>
    </location>
</feature>
<protein>
    <submittedName>
        <fullName evidence="2">Uncharacterized protein</fullName>
    </submittedName>
</protein>
<gene>
    <name evidence="2" type="ORF">EJ08DRAFT_733566</name>
</gene>
<evidence type="ECO:0000313" key="3">
    <source>
        <dbReference type="Proteomes" id="UP000800235"/>
    </source>
</evidence>
<evidence type="ECO:0000256" key="1">
    <source>
        <dbReference type="SAM" id="MobiDB-lite"/>
    </source>
</evidence>
<proteinExistence type="predicted"/>
<dbReference type="AlphaFoldDB" id="A0A9P4TZM1"/>
<organism evidence="2 3">
    <name type="scientific">Tothia fuscella</name>
    <dbReference type="NCBI Taxonomy" id="1048955"/>
    <lineage>
        <taxon>Eukaryota</taxon>
        <taxon>Fungi</taxon>
        <taxon>Dikarya</taxon>
        <taxon>Ascomycota</taxon>
        <taxon>Pezizomycotina</taxon>
        <taxon>Dothideomycetes</taxon>
        <taxon>Pleosporomycetidae</taxon>
        <taxon>Venturiales</taxon>
        <taxon>Cylindrosympodiaceae</taxon>
        <taxon>Tothia</taxon>
    </lineage>
</organism>
<feature type="compositionally biased region" description="Basic residues" evidence="1">
    <location>
        <begin position="40"/>
        <end position="50"/>
    </location>
</feature>
<comment type="caution">
    <text evidence="2">The sequence shown here is derived from an EMBL/GenBank/DDBJ whole genome shotgun (WGS) entry which is preliminary data.</text>
</comment>
<dbReference type="Proteomes" id="UP000800235">
    <property type="component" value="Unassembled WGS sequence"/>
</dbReference>
<keyword evidence="3" id="KW-1185">Reference proteome</keyword>
<name>A0A9P4TZM1_9PEZI</name>
<dbReference type="EMBL" id="MU007034">
    <property type="protein sequence ID" value="KAF2431047.1"/>
    <property type="molecule type" value="Genomic_DNA"/>
</dbReference>
<accession>A0A9P4TZM1</accession>
<reference evidence="2" key="1">
    <citation type="journal article" date="2020" name="Stud. Mycol.">
        <title>101 Dothideomycetes genomes: a test case for predicting lifestyles and emergence of pathogens.</title>
        <authorList>
            <person name="Haridas S."/>
            <person name="Albert R."/>
            <person name="Binder M."/>
            <person name="Bloem J."/>
            <person name="Labutti K."/>
            <person name="Salamov A."/>
            <person name="Andreopoulos B."/>
            <person name="Baker S."/>
            <person name="Barry K."/>
            <person name="Bills G."/>
            <person name="Bluhm B."/>
            <person name="Cannon C."/>
            <person name="Castanera R."/>
            <person name="Culley D."/>
            <person name="Daum C."/>
            <person name="Ezra D."/>
            <person name="Gonzalez J."/>
            <person name="Henrissat B."/>
            <person name="Kuo A."/>
            <person name="Liang C."/>
            <person name="Lipzen A."/>
            <person name="Lutzoni F."/>
            <person name="Magnuson J."/>
            <person name="Mondo S."/>
            <person name="Nolan M."/>
            <person name="Ohm R."/>
            <person name="Pangilinan J."/>
            <person name="Park H.-J."/>
            <person name="Ramirez L."/>
            <person name="Alfaro M."/>
            <person name="Sun H."/>
            <person name="Tritt A."/>
            <person name="Yoshinaga Y."/>
            <person name="Zwiers L.-H."/>
            <person name="Turgeon B."/>
            <person name="Goodwin S."/>
            <person name="Spatafora J."/>
            <person name="Crous P."/>
            <person name="Grigoriev I."/>
        </authorList>
    </citation>
    <scope>NUCLEOTIDE SEQUENCE</scope>
    <source>
        <strain evidence="2">CBS 130266</strain>
    </source>
</reference>